<accession>A0A9N8DQH4</accession>
<evidence type="ECO:0000256" key="1">
    <source>
        <dbReference type="SAM" id="Coils"/>
    </source>
</evidence>
<feature type="region of interest" description="Disordered" evidence="2">
    <location>
        <begin position="127"/>
        <end position="156"/>
    </location>
</feature>
<evidence type="ECO:0000313" key="4">
    <source>
        <dbReference type="Proteomes" id="UP001153069"/>
    </source>
</evidence>
<dbReference type="AlphaFoldDB" id="A0A9N8DQH4"/>
<evidence type="ECO:0000313" key="3">
    <source>
        <dbReference type="EMBL" id="CAB9506445.1"/>
    </source>
</evidence>
<protein>
    <submittedName>
        <fullName evidence="3">Uncharacterized protein</fullName>
    </submittedName>
</protein>
<dbReference type="Proteomes" id="UP001153069">
    <property type="component" value="Unassembled WGS sequence"/>
</dbReference>
<reference evidence="3" key="1">
    <citation type="submission" date="2020-06" db="EMBL/GenBank/DDBJ databases">
        <authorList>
            <consortium name="Plant Systems Biology data submission"/>
        </authorList>
    </citation>
    <scope>NUCLEOTIDE SEQUENCE</scope>
    <source>
        <strain evidence="3">D6</strain>
    </source>
</reference>
<proteinExistence type="predicted"/>
<organism evidence="3 4">
    <name type="scientific">Seminavis robusta</name>
    <dbReference type="NCBI Taxonomy" id="568900"/>
    <lineage>
        <taxon>Eukaryota</taxon>
        <taxon>Sar</taxon>
        <taxon>Stramenopiles</taxon>
        <taxon>Ochrophyta</taxon>
        <taxon>Bacillariophyta</taxon>
        <taxon>Bacillariophyceae</taxon>
        <taxon>Bacillariophycidae</taxon>
        <taxon>Naviculales</taxon>
        <taxon>Naviculaceae</taxon>
        <taxon>Seminavis</taxon>
    </lineage>
</organism>
<gene>
    <name evidence="3" type="ORF">SEMRO_267_G103380.1</name>
</gene>
<comment type="caution">
    <text evidence="3">The sequence shown here is derived from an EMBL/GenBank/DDBJ whole genome shotgun (WGS) entry which is preliminary data.</text>
</comment>
<feature type="coiled-coil region" evidence="1">
    <location>
        <begin position="55"/>
        <end position="82"/>
    </location>
</feature>
<dbReference type="EMBL" id="CAICTM010000266">
    <property type="protein sequence ID" value="CAB9506445.1"/>
    <property type="molecule type" value="Genomic_DNA"/>
</dbReference>
<name>A0A9N8DQH4_9STRA</name>
<evidence type="ECO:0000256" key="2">
    <source>
        <dbReference type="SAM" id="MobiDB-lite"/>
    </source>
</evidence>
<keyword evidence="4" id="KW-1185">Reference proteome</keyword>
<sequence>MNISFDGTISNTLPNDESTFFKRSRCELGLVQDTNKRVRRAPSPTPVDGAMQNMLDDSAATLDELADTLREVNQRLDQSLRLSDSSMLDFSSSNFARRGVTGMNHSHSRLHFSSSSLQMPLHEAAPTNSAPLLATRGPPPLVNFRRIPRGSADDRL</sequence>
<keyword evidence="1" id="KW-0175">Coiled coil</keyword>